<dbReference type="InterPro" id="IPR027623">
    <property type="entry name" value="AmmeMemoSam_A"/>
</dbReference>
<comment type="caution">
    <text evidence="3">The sequence shown here is derived from an EMBL/GenBank/DDBJ whole genome shotgun (WGS) entry which is preliminary data.</text>
</comment>
<dbReference type="NCBIfam" id="TIGR04335">
    <property type="entry name" value="AmmeMemoSam_A"/>
    <property type="match status" value="1"/>
</dbReference>
<gene>
    <name evidence="3" type="primary">amrA</name>
    <name evidence="3" type="ORF">ENU30_08105</name>
</gene>
<dbReference type="InterPro" id="IPR023472">
    <property type="entry name" value="Uncharacterised_MJ0810"/>
</dbReference>
<dbReference type="Gene3D" id="3.30.1490.150">
    <property type="entry name" value="Hypothetical protein ph0010, domain 2"/>
    <property type="match status" value="1"/>
</dbReference>
<dbReference type="InterPro" id="IPR023473">
    <property type="entry name" value="AMMECR1"/>
</dbReference>
<reference evidence="3" key="1">
    <citation type="journal article" date="2020" name="mSystems">
        <title>Genome- and Community-Level Interaction Insights into Carbon Utilization and Element Cycling Functions of Hydrothermarchaeota in Hydrothermal Sediment.</title>
        <authorList>
            <person name="Zhou Z."/>
            <person name="Liu Y."/>
            <person name="Xu W."/>
            <person name="Pan J."/>
            <person name="Luo Z.H."/>
            <person name="Li M."/>
        </authorList>
    </citation>
    <scope>NUCLEOTIDE SEQUENCE [LARGE SCALE GENOMIC DNA]</scope>
    <source>
        <strain evidence="3">SpSt-657</strain>
    </source>
</reference>
<organism evidence="3">
    <name type="scientific">Ignisphaera aggregans</name>
    <dbReference type="NCBI Taxonomy" id="334771"/>
    <lineage>
        <taxon>Archaea</taxon>
        <taxon>Thermoproteota</taxon>
        <taxon>Thermoprotei</taxon>
        <taxon>Desulfurococcales</taxon>
        <taxon>Desulfurococcaceae</taxon>
        <taxon>Ignisphaera</taxon>
    </lineage>
</organism>
<proteinExistence type="inferred from homology"/>
<dbReference type="InterPro" id="IPR027485">
    <property type="entry name" value="AMMECR1_N"/>
</dbReference>
<accession>A0A7J3JS66</accession>
<dbReference type="Pfam" id="PF01871">
    <property type="entry name" value="AMMECR1"/>
    <property type="match status" value="1"/>
</dbReference>
<dbReference type="InterPro" id="IPR002733">
    <property type="entry name" value="AMMECR1_domain"/>
</dbReference>
<dbReference type="PANTHER" id="PTHR13016:SF0">
    <property type="entry name" value="AMME SYNDROME CANDIDATE GENE 1 PROTEIN"/>
    <property type="match status" value="1"/>
</dbReference>
<dbReference type="Gene3D" id="3.30.700.20">
    <property type="entry name" value="Hypothetical protein ph0010, domain 1"/>
    <property type="match status" value="1"/>
</dbReference>
<evidence type="ECO:0000259" key="2">
    <source>
        <dbReference type="PROSITE" id="PS51112"/>
    </source>
</evidence>
<sequence>MSPSEISLDDGILLVQTARKAIEYYIKHNKTINPPEETPSKLLKPGMAFVTIDRILENARELRGCIGFLQPVSTLINTVINAAIAAATEDPRFPPLTEEELDKIVIEVSVLSLPTPIKEASDVTVGKHGIIIHRGWNSGTLLPQVPIEYCWDAETFLAEGCIKAGLEPDCWLDRKTKIYVYEAVVFYEEAPNGTIKMRNLVDEFTKKCGNIL</sequence>
<dbReference type="PROSITE" id="PS51112">
    <property type="entry name" value="AMMECR1"/>
    <property type="match status" value="1"/>
</dbReference>
<dbReference type="AlphaFoldDB" id="A0A7J3JS66"/>
<protein>
    <recommendedName>
        <fullName evidence="1">Protein ENU30_08105</fullName>
    </recommendedName>
</protein>
<evidence type="ECO:0000313" key="3">
    <source>
        <dbReference type="EMBL" id="HGQ18916.1"/>
    </source>
</evidence>
<evidence type="ECO:0000256" key="1">
    <source>
        <dbReference type="HAMAP-Rule" id="MF_00645"/>
    </source>
</evidence>
<dbReference type="EMBL" id="DTBZ01000152">
    <property type="protein sequence ID" value="HGQ18916.1"/>
    <property type="molecule type" value="Genomic_DNA"/>
</dbReference>
<feature type="domain" description="AMMECR1" evidence="2">
    <location>
        <begin position="9"/>
        <end position="197"/>
    </location>
</feature>
<dbReference type="SUPFAM" id="SSF143447">
    <property type="entry name" value="AMMECR1-like"/>
    <property type="match status" value="1"/>
</dbReference>
<dbReference type="NCBIfam" id="TIGR00296">
    <property type="entry name" value="TIGR00296 family protein"/>
    <property type="match status" value="1"/>
</dbReference>
<name>A0A7J3JS66_9CREN</name>
<dbReference type="HAMAP" id="MF_00645">
    <property type="entry name" value="AMMECR1"/>
    <property type="match status" value="1"/>
</dbReference>
<dbReference type="PANTHER" id="PTHR13016">
    <property type="entry name" value="AMMECR1 HOMOLOG"/>
    <property type="match status" value="1"/>
</dbReference>
<dbReference type="InterPro" id="IPR036071">
    <property type="entry name" value="AMMECR1_dom_sf"/>
</dbReference>